<keyword evidence="1" id="KW-0472">Membrane</keyword>
<comment type="caution">
    <text evidence="3">The sequence shown here is derived from an EMBL/GenBank/DDBJ whole genome shotgun (WGS) entry which is preliminary data.</text>
</comment>
<accession>A0A8S1F602</accession>
<evidence type="ECO:0000256" key="2">
    <source>
        <dbReference type="SAM" id="SignalP"/>
    </source>
</evidence>
<feature type="chain" id="PRO_5035836743" evidence="2">
    <location>
        <begin position="18"/>
        <end position="274"/>
    </location>
</feature>
<dbReference type="EMBL" id="CADEPM010000007">
    <property type="protein sequence ID" value="CAB3408310.1"/>
    <property type="molecule type" value="Genomic_DNA"/>
</dbReference>
<feature type="transmembrane region" description="Helical" evidence="1">
    <location>
        <begin position="251"/>
        <end position="273"/>
    </location>
</feature>
<proteinExistence type="predicted"/>
<keyword evidence="1" id="KW-0812">Transmembrane</keyword>
<name>A0A8S1F602_9PELO</name>
<keyword evidence="2" id="KW-0732">Signal</keyword>
<dbReference type="OrthoDB" id="5872406at2759"/>
<protein>
    <submittedName>
        <fullName evidence="3">Uncharacterized protein</fullName>
    </submittedName>
</protein>
<gene>
    <name evidence="3" type="ORF">CBOVIS_LOCUS10103</name>
</gene>
<evidence type="ECO:0000256" key="1">
    <source>
        <dbReference type="SAM" id="Phobius"/>
    </source>
</evidence>
<evidence type="ECO:0000313" key="4">
    <source>
        <dbReference type="Proteomes" id="UP000494206"/>
    </source>
</evidence>
<sequence>MSRLVLSLVFISSATFARFCVHDQKGSCLGHDIWGWCFHNKTSGRFDCDDDGFCASQEQLKNKKSSGCFMRANSSVCCCNEADGCNLGFIQVAPKYAFGQQCTNSIEFPGEDTRQFRPCDDPYCYSILSSDEDGGPTTVIRGCHSRKLVLHNMFKAEDAEFKNNTKWKETEQLASLPVCSDVLRHEPSINGTRRLCVDFSYDQQDEDGEVIKMKSRFCCCDGAARCNDNLLWGTDGVTLQEMEETIKQRRVAVSAAIQFSPFILIASLIGFLYF</sequence>
<reference evidence="3 4" key="1">
    <citation type="submission" date="2020-04" db="EMBL/GenBank/DDBJ databases">
        <authorList>
            <person name="Laetsch R D."/>
            <person name="Stevens L."/>
            <person name="Kumar S."/>
            <person name="Blaxter L. M."/>
        </authorList>
    </citation>
    <scope>NUCLEOTIDE SEQUENCE [LARGE SCALE GENOMIC DNA]</scope>
</reference>
<dbReference type="AlphaFoldDB" id="A0A8S1F602"/>
<evidence type="ECO:0000313" key="3">
    <source>
        <dbReference type="EMBL" id="CAB3408310.1"/>
    </source>
</evidence>
<dbReference type="Proteomes" id="UP000494206">
    <property type="component" value="Unassembled WGS sequence"/>
</dbReference>
<keyword evidence="4" id="KW-1185">Reference proteome</keyword>
<keyword evidence="1" id="KW-1133">Transmembrane helix</keyword>
<feature type="signal peptide" evidence="2">
    <location>
        <begin position="1"/>
        <end position="17"/>
    </location>
</feature>
<organism evidence="3 4">
    <name type="scientific">Caenorhabditis bovis</name>
    <dbReference type="NCBI Taxonomy" id="2654633"/>
    <lineage>
        <taxon>Eukaryota</taxon>
        <taxon>Metazoa</taxon>
        <taxon>Ecdysozoa</taxon>
        <taxon>Nematoda</taxon>
        <taxon>Chromadorea</taxon>
        <taxon>Rhabditida</taxon>
        <taxon>Rhabditina</taxon>
        <taxon>Rhabditomorpha</taxon>
        <taxon>Rhabditoidea</taxon>
        <taxon>Rhabditidae</taxon>
        <taxon>Peloderinae</taxon>
        <taxon>Caenorhabditis</taxon>
    </lineage>
</organism>